<sequence length="74" mass="7487">MAYVADAGGLVSRAVAPTHSHVIQAGMCLIQAGQTVSSLIAGDPLRTALVAAEAALGMEVAPWQPTCRNQPGTS</sequence>
<reference evidence="1 2" key="1">
    <citation type="submission" date="2021-01" db="EMBL/GenBank/DDBJ databases">
        <title>Whole genome shotgun sequence of Catellatospora citrea NBRC 14495.</title>
        <authorList>
            <person name="Komaki H."/>
            <person name="Tamura T."/>
        </authorList>
    </citation>
    <scope>NUCLEOTIDE SEQUENCE [LARGE SCALE GENOMIC DNA]</scope>
    <source>
        <strain evidence="1 2">NBRC 14495</strain>
    </source>
</reference>
<evidence type="ECO:0000313" key="2">
    <source>
        <dbReference type="Proteomes" id="UP000659904"/>
    </source>
</evidence>
<gene>
    <name evidence="1" type="ORF">Cci01nite_71970</name>
</gene>
<dbReference type="EMBL" id="BONH01000047">
    <property type="protein sequence ID" value="GIG02104.1"/>
    <property type="molecule type" value="Genomic_DNA"/>
</dbReference>
<comment type="caution">
    <text evidence="1">The sequence shown here is derived from an EMBL/GenBank/DDBJ whole genome shotgun (WGS) entry which is preliminary data.</text>
</comment>
<name>A0A8J3P382_9ACTN</name>
<dbReference type="Proteomes" id="UP000659904">
    <property type="component" value="Unassembled WGS sequence"/>
</dbReference>
<proteinExistence type="predicted"/>
<protein>
    <submittedName>
        <fullName evidence="1">Uncharacterized protein</fullName>
    </submittedName>
</protein>
<evidence type="ECO:0000313" key="1">
    <source>
        <dbReference type="EMBL" id="GIG02104.1"/>
    </source>
</evidence>
<dbReference type="AlphaFoldDB" id="A0A8J3P382"/>
<keyword evidence="2" id="KW-1185">Reference proteome</keyword>
<accession>A0A8J3P382</accession>
<organism evidence="1 2">
    <name type="scientific">Catellatospora citrea</name>
    <dbReference type="NCBI Taxonomy" id="53366"/>
    <lineage>
        <taxon>Bacteria</taxon>
        <taxon>Bacillati</taxon>
        <taxon>Actinomycetota</taxon>
        <taxon>Actinomycetes</taxon>
        <taxon>Micromonosporales</taxon>
        <taxon>Micromonosporaceae</taxon>
        <taxon>Catellatospora</taxon>
    </lineage>
</organism>